<dbReference type="Proteomes" id="UP000298656">
    <property type="component" value="Chromosome 1"/>
</dbReference>
<keyword evidence="3" id="KW-1185">Reference proteome</keyword>
<reference evidence="2 3" key="1">
    <citation type="submission" date="2019-05" db="EMBL/GenBank/DDBJ databases">
        <title>Burkholderia sp. DHOD12, isolated from subtropical forest soil.</title>
        <authorList>
            <person name="Gao Z.-H."/>
            <person name="Qiu L.-H."/>
        </authorList>
    </citation>
    <scope>NUCLEOTIDE SEQUENCE [LARGE SCALE GENOMIC DNA]</scope>
    <source>
        <strain evidence="2 3">DHOD12</strain>
    </source>
</reference>
<feature type="chain" id="PRO_5020584813" evidence="1">
    <location>
        <begin position="34"/>
        <end position="160"/>
    </location>
</feature>
<keyword evidence="1" id="KW-0732">Signal</keyword>
<dbReference type="KEGG" id="tvl:FAZ95_15985"/>
<proteinExistence type="predicted"/>
<dbReference type="OrthoDB" id="9035609at2"/>
<dbReference type="AlphaFoldDB" id="A0A4P8IT83"/>
<evidence type="ECO:0000313" key="2">
    <source>
        <dbReference type="EMBL" id="QCP50523.1"/>
    </source>
</evidence>
<sequence>MSLASFSPTRKRPLLATLFAVLVSLALPVAASAQEAADANPLQMANLVVAETWPTLAPLPQSLIATRAVLEFNAAPAAGNDALDAGDDALPVNAPPLDDQVLSRQRGGREGMVMLAATPQLMKGGNAVTLWDEIAPPAPLPVPVDSGRAAQGNVASYTRQ</sequence>
<gene>
    <name evidence="2" type="ORF">FAZ95_15985</name>
</gene>
<protein>
    <submittedName>
        <fullName evidence="2">Uncharacterized protein</fullName>
    </submittedName>
</protein>
<organism evidence="2 3">
    <name type="scientific">Trinickia violacea</name>
    <dbReference type="NCBI Taxonomy" id="2571746"/>
    <lineage>
        <taxon>Bacteria</taxon>
        <taxon>Pseudomonadati</taxon>
        <taxon>Pseudomonadota</taxon>
        <taxon>Betaproteobacteria</taxon>
        <taxon>Burkholderiales</taxon>
        <taxon>Burkholderiaceae</taxon>
        <taxon>Trinickia</taxon>
    </lineage>
</organism>
<feature type="signal peptide" evidence="1">
    <location>
        <begin position="1"/>
        <end position="33"/>
    </location>
</feature>
<evidence type="ECO:0000313" key="3">
    <source>
        <dbReference type="Proteomes" id="UP000298656"/>
    </source>
</evidence>
<accession>A0A4P8IT83</accession>
<evidence type="ECO:0000256" key="1">
    <source>
        <dbReference type="SAM" id="SignalP"/>
    </source>
</evidence>
<dbReference type="RefSeq" id="WP_137333337.1">
    <property type="nucleotide sequence ID" value="NZ_CP040077.1"/>
</dbReference>
<name>A0A4P8IT83_9BURK</name>
<dbReference type="EMBL" id="CP040077">
    <property type="protein sequence ID" value="QCP50523.1"/>
    <property type="molecule type" value="Genomic_DNA"/>
</dbReference>